<feature type="transmembrane region" description="Helical" evidence="6">
    <location>
        <begin position="138"/>
        <end position="159"/>
    </location>
</feature>
<evidence type="ECO:0000313" key="9">
    <source>
        <dbReference type="Proteomes" id="UP000216013"/>
    </source>
</evidence>
<feature type="domain" description="Major facilitator superfamily (MFS) profile" evidence="7">
    <location>
        <begin position="10"/>
        <end position="391"/>
    </location>
</feature>
<feature type="transmembrane region" description="Helical" evidence="6">
    <location>
        <begin position="214"/>
        <end position="235"/>
    </location>
</feature>
<evidence type="ECO:0000256" key="3">
    <source>
        <dbReference type="ARBA" id="ARBA00022692"/>
    </source>
</evidence>
<keyword evidence="2" id="KW-0813">Transport</keyword>
<feature type="transmembrane region" description="Helical" evidence="6">
    <location>
        <begin position="165"/>
        <end position="189"/>
    </location>
</feature>
<evidence type="ECO:0000313" key="8">
    <source>
        <dbReference type="EMBL" id="PAD22312.1"/>
    </source>
</evidence>
<sequence>MGVQHVKKSTYIWLGIALFVAALNLRPAINSISPLIEIIQSELHMNASSASLLTSIPVLCMGVFSPAAAKLANRFSLEYVIVWSLAVIGVGTIIRLFTHTSFFLLITAFLAGIGIAAAGPLLSGFIKKYFPNNSAIMISIYTAALAVGAGMASGGVAPIQHLFESWQIALAAWSLLAVLAIVIWVLVVLPQKKKDRAIQTFGGAEKLPWNQWNAWLLTFSFGGMAFIFYSLTAWLPPIVENMGYSKVYAANLLVIFMVLQVPANLAVPYLLKKIPSRLFWLVTAAIFELIGFGMIFLSFLPWLAACFIGLGAGGLFAMNLLLPIDVTTTHQAAASWSAMVQAVGYIIGSFGPIILGAVNDMTGSFSYSIFVLIAVNLLMIVMQFLSVKRNFKQEKVAS</sequence>
<keyword evidence="5 6" id="KW-0472">Membrane</keyword>
<evidence type="ECO:0000256" key="4">
    <source>
        <dbReference type="ARBA" id="ARBA00022989"/>
    </source>
</evidence>
<evidence type="ECO:0000256" key="6">
    <source>
        <dbReference type="SAM" id="Phobius"/>
    </source>
</evidence>
<comment type="subcellular location">
    <subcellularLocation>
        <location evidence="1">Cell membrane</location>
        <topology evidence="1">Multi-pass membrane protein</topology>
    </subcellularLocation>
</comment>
<dbReference type="InterPro" id="IPR052524">
    <property type="entry name" value="MFS_Cyanate_Porter"/>
</dbReference>
<gene>
    <name evidence="8" type="ORF">CHH64_00950</name>
</gene>
<evidence type="ECO:0000256" key="5">
    <source>
        <dbReference type="ARBA" id="ARBA00023136"/>
    </source>
</evidence>
<dbReference type="AlphaFoldDB" id="A0A268ADW4"/>
<protein>
    <submittedName>
        <fullName evidence="8">MFS transporter</fullName>
    </submittedName>
</protein>
<dbReference type="GO" id="GO:0005886">
    <property type="term" value="C:plasma membrane"/>
    <property type="evidence" value="ECO:0007669"/>
    <property type="project" value="UniProtKB-SubCell"/>
</dbReference>
<feature type="transmembrane region" description="Helical" evidence="6">
    <location>
        <begin position="278"/>
        <end position="296"/>
    </location>
</feature>
<dbReference type="PROSITE" id="PS50850">
    <property type="entry name" value="MFS"/>
    <property type="match status" value="1"/>
</dbReference>
<dbReference type="Gene3D" id="1.20.1250.20">
    <property type="entry name" value="MFS general substrate transporter like domains"/>
    <property type="match status" value="2"/>
</dbReference>
<proteinExistence type="predicted"/>
<feature type="transmembrane region" description="Helical" evidence="6">
    <location>
        <begin position="334"/>
        <end position="358"/>
    </location>
</feature>
<name>A0A268ADW4_9BACI</name>
<dbReference type="EMBL" id="NPBV01000002">
    <property type="protein sequence ID" value="PAD22312.1"/>
    <property type="molecule type" value="Genomic_DNA"/>
</dbReference>
<accession>A0A268ADW4</accession>
<dbReference type="GO" id="GO:0022857">
    <property type="term" value="F:transmembrane transporter activity"/>
    <property type="evidence" value="ECO:0007669"/>
    <property type="project" value="InterPro"/>
</dbReference>
<reference evidence="8 9" key="1">
    <citation type="submission" date="2017-07" db="EMBL/GenBank/DDBJ databases">
        <title>Isolation and whole genome analysis of endospore-forming bacteria from heroin.</title>
        <authorList>
            <person name="Kalinowski J."/>
            <person name="Ahrens B."/>
            <person name="Al-Dilaimi A."/>
            <person name="Winkler A."/>
            <person name="Wibberg D."/>
            <person name="Schleenbecker U."/>
            <person name="Ruckert C."/>
            <person name="Wolfel R."/>
            <person name="Grass G."/>
        </authorList>
    </citation>
    <scope>NUCLEOTIDE SEQUENCE [LARGE SCALE GENOMIC DNA]</scope>
    <source>
        <strain evidence="8 9">7528</strain>
    </source>
</reference>
<dbReference type="SUPFAM" id="SSF103473">
    <property type="entry name" value="MFS general substrate transporter"/>
    <property type="match status" value="1"/>
</dbReference>
<evidence type="ECO:0000256" key="2">
    <source>
        <dbReference type="ARBA" id="ARBA00022448"/>
    </source>
</evidence>
<feature type="transmembrane region" description="Helical" evidence="6">
    <location>
        <begin position="76"/>
        <end position="97"/>
    </location>
</feature>
<organism evidence="8 9">
    <name type="scientific">Terribacillus saccharophilus</name>
    <dbReference type="NCBI Taxonomy" id="361277"/>
    <lineage>
        <taxon>Bacteria</taxon>
        <taxon>Bacillati</taxon>
        <taxon>Bacillota</taxon>
        <taxon>Bacilli</taxon>
        <taxon>Bacillales</taxon>
        <taxon>Bacillaceae</taxon>
        <taxon>Terribacillus</taxon>
    </lineage>
</organism>
<feature type="transmembrane region" description="Helical" evidence="6">
    <location>
        <begin position="247"/>
        <end position="271"/>
    </location>
</feature>
<dbReference type="InterPro" id="IPR036259">
    <property type="entry name" value="MFS_trans_sf"/>
</dbReference>
<dbReference type="PANTHER" id="PTHR23523:SF2">
    <property type="entry name" value="2-NITROIMIDAZOLE TRANSPORTER"/>
    <property type="match status" value="1"/>
</dbReference>
<dbReference type="Proteomes" id="UP000216013">
    <property type="component" value="Unassembled WGS sequence"/>
</dbReference>
<dbReference type="InterPro" id="IPR020846">
    <property type="entry name" value="MFS_dom"/>
</dbReference>
<feature type="transmembrane region" description="Helical" evidence="6">
    <location>
        <begin position="364"/>
        <end position="385"/>
    </location>
</feature>
<keyword evidence="4 6" id="KW-1133">Transmembrane helix</keyword>
<feature type="transmembrane region" description="Helical" evidence="6">
    <location>
        <begin position="302"/>
        <end position="322"/>
    </location>
</feature>
<dbReference type="Pfam" id="PF07690">
    <property type="entry name" value="MFS_1"/>
    <property type="match status" value="1"/>
</dbReference>
<feature type="transmembrane region" description="Helical" evidence="6">
    <location>
        <begin position="49"/>
        <end position="69"/>
    </location>
</feature>
<dbReference type="PANTHER" id="PTHR23523">
    <property type="match status" value="1"/>
</dbReference>
<dbReference type="InterPro" id="IPR011701">
    <property type="entry name" value="MFS"/>
</dbReference>
<keyword evidence="3 6" id="KW-0812">Transmembrane</keyword>
<feature type="transmembrane region" description="Helical" evidence="6">
    <location>
        <begin position="12"/>
        <end position="29"/>
    </location>
</feature>
<feature type="transmembrane region" description="Helical" evidence="6">
    <location>
        <begin position="103"/>
        <end position="126"/>
    </location>
</feature>
<evidence type="ECO:0000256" key="1">
    <source>
        <dbReference type="ARBA" id="ARBA00004651"/>
    </source>
</evidence>
<evidence type="ECO:0000259" key="7">
    <source>
        <dbReference type="PROSITE" id="PS50850"/>
    </source>
</evidence>
<comment type="caution">
    <text evidence="8">The sequence shown here is derived from an EMBL/GenBank/DDBJ whole genome shotgun (WGS) entry which is preliminary data.</text>
</comment>